<accession>A0AAD8KWY5</accession>
<protein>
    <submittedName>
        <fullName evidence="2">Uncharacterized protein</fullName>
    </submittedName>
</protein>
<evidence type="ECO:0000313" key="2">
    <source>
        <dbReference type="EMBL" id="KAK1428726.1"/>
    </source>
</evidence>
<sequence>MFVRCRLAVLVWSKILGWCNAPNTTFVAVKEVLSLHESWAGDERYKDLLHVIYLSSWSLFGEYGKRRTIESLVIRSGKTDQICWMLSELCVHRLESFPIMYL</sequence>
<keyword evidence="3" id="KW-1185">Reference proteome</keyword>
<evidence type="ECO:0000256" key="1">
    <source>
        <dbReference type="SAM" id="SignalP"/>
    </source>
</evidence>
<feature type="signal peptide" evidence="1">
    <location>
        <begin position="1"/>
        <end position="21"/>
    </location>
</feature>
<organism evidence="2 3">
    <name type="scientific">Tagetes erecta</name>
    <name type="common">African marigold</name>
    <dbReference type="NCBI Taxonomy" id="13708"/>
    <lineage>
        <taxon>Eukaryota</taxon>
        <taxon>Viridiplantae</taxon>
        <taxon>Streptophyta</taxon>
        <taxon>Embryophyta</taxon>
        <taxon>Tracheophyta</taxon>
        <taxon>Spermatophyta</taxon>
        <taxon>Magnoliopsida</taxon>
        <taxon>eudicotyledons</taxon>
        <taxon>Gunneridae</taxon>
        <taxon>Pentapetalae</taxon>
        <taxon>asterids</taxon>
        <taxon>campanulids</taxon>
        <taxon>Asterales</taxon>
        <taxon>Asteraceae</taxon>
        <taxon>Asteroideae</taxon>
        <taxon>Heliantheae alliance</taxon>
        <taxon>Tageteae</taxon>
        <taxon>Tagetes</taxon>
    </lineage>
</organism>
<reference evidence="2" key="1">
    <citation type="journal article" date="2023" name="bioRxiv">
        <title>Improved chromosome-level genome assembly for marigold (Tagetes erecta).</title>
        <authorList>
            <person name="Jiang F."/>
            <person name="Yuan L."/>
            <person name="Wang S."/>
            <person name="Wang H."/>
            <person name="Xu D."/>
            <person name="Wang A."/>
            <person name="Fan W."/>
        </authorList>
    </citation>
    <scope>NUCLEOTIDE SEQUENCE</scope>
    <source>
        <strain evidence="2">WSJ</strain>
        <tissue evidence="2">Leaf</tissue>
    </source>
</reference>
<proteinExistence type="predicted"/>
<gene>
    <name evidence="2" type="ORF">QVD17_17566</name>
</gene>
<feature type="chain" id="PRO_5042173786" evidence="1">
    <location>
        <begin position="22"/>
        <end position="102"/>
    </location>
</feature>
<keyword evidence="1" id="KW-0732">Signal</keyword>
<dbReference type="EMBL" id="JAUHHV010000004">
    <property type="protein sequence ID" value="KAK1428726.1"/>
    <property type="molecule type" value="Genomic_DNA"/>
</dbReference>
<dbReference type="Proteomes" id="UP001229421">
    <property type="component" value="Unassembled WGS sequence"/>
</dbReference>
<name>A0AAD8KWY5_TARER</name>
<dbReference type="AlphaFoldDB" id="A0AAD8KWY5"/>
<evidence type="ECO:0000313" key="3">
    <source>
        <dbReference type="Proteomes" id="UP001229421"/>
    </source>
</evidence>
<comment type="caution">
    <text evidence="2">The sequence shown here is derived from an EMBL/GenBank/DDBJ whole genome shotgun (WGS) entry which is preliminary data.</text>
</comment>